<accession>A0A918RE87</accession>
<reference evidence="1" key="2">
    <citation type="submission" date="2020-09" db="EMBL/GenBank/DDBJ databases">
        <authorList>
            <person name="Sun Q."/>
            <person name="Kim S."/>
        </authorList>
    </citation>
    <scope>NUCLEOTIDE SEQUENCE</scope>
    <source>
        <strain evidence="1">KCTC 32422</strain>
    </source>
</reference>
<dbReference type="AlphaFoldDB" id="A0A918RE87"/>
<dbReference type="EMBL" id="BMZD01000002">
    <property type="protein sequence ID" value="GGZ94083.1"/>
    <property type="molecule type" value="Genomic_DNA"/>
</dbReference>
<reference evidence="1" key="1">
    <citation type="journal article" date="2014" name="Int. J. Syst. Evol. Microbiol.">
        <title>Complete genome sequence of Corynebacterium casei LMG S-19264T (=DSM 44701T), isolated from a smear-ripened cheese.</title>
        <authorList>
            <consortium name="US DOE Joint Genome Institute (JGI-PGF)"/>
            <person name="Walter F."/>
            <person name="Albersmeier A."/>
            <person name="Kalinowski J."/>
            <person name="Ruckert C."/>
        </authorList>
    </citation>
    <scope>NUCLEOTIDE SEQUENCE</scope>
    <source>
        <strain evidence="1">KCTC 32422</strain>
    </source>
</reference>
<keyword evidence="2" id="KW-1185">Reference proteome</keyword>
<name>A0A918RE87_9SPHN</name>
<evidence type="ECO:0000313" key="1">
    <source>
        <dbReference type="EMBL" id="GGZ94083.1"/>
    </source>
</evidence>
<evidence type="ECO:0000313" key="2">
    <source>
        <dbReference type="Proteomes" id="UP000634139"/>
    </source>
</evidence>
<comment type="caution">
    <text evidence="1">The sequence shown here is derived from an EMBL/GenBank/DDBJ whole genome shotgun (WGS) entry which is preliminary data.</text>
</comment>
<protein>
    <submittedName>
        <fullName evidence="1">Uncharacterized protein</fullName>
    </submittedName>
</protein>
<dbReference type="Proteomes" id="UP000634139">
    <property type="component" value="Unassembled WGS sequence"/>
</dbReference>
<organism evidence="1 2">
    <name type="scientific">Novosphingobium arvoryzae</name>
    <dbReference type="NCBI Taxonomy" id="1256514"/>
    <lineage>
        <taxon>Bacteria</taxon>
        <taxon>Pseudomonadati</taxon>
        <taxon>Pseudomonadota</taxon>
        <taxon>Alphaproteobacteria</taxon>
        <taxon>Sphingomonadales</taxon>
        <taxon>Sphingomonadaceae</taxon>
        <taxon>Novosphingobium</taxon>
    </lineage>
</organism>
<gene>
    <name evidence="1" type="ORF">GCM10011617_12680</name>
</gene>
<proteinExistence type="predicted"/>
<sequence>MAATGAADMVQSSELVLNSAQEVREGSSSFLRDIGAGKLAAVALCALGGTLAGNAIYDFAVKAQATYAFMEKTQPSASYLNATRSPAVDYARLEQVSWEFNETVDDAAITAMLANADQCWMAYDAAPSWSQFDHCVGYDIGLRSYATPKQIEAHAQQSGYSSVADRKAESFLVAKSEALGGELVAVQRANDIAMTIQIDNR</sequence>